<evidence type="ECO:0000313" key="2">
    <source>
        <dbReference type="Proteomes" id="UP000250266"/>
    </source>
</evidence>
<organism evidence="1 2">
    <name type="scientific">Lepidopterella palustris CBS 459.81</name>
    <dbReference type="NCBI Taxonomy" id="1314670"/>
    <lineage>
        <taxon>Eukaryota</taxon>
        <taxon>Fungi</taxon>
        <taxon>Dikarya</taxon>
        <taxon>Ascomycota</taxon>
        <taxon>Pezizomycotina</taxon>
        <taxon>Dothideomycetes</taxon>
        <taxon>Pleosporomycetidae</taxon>
        <taxon>Mytilinidiales</taxon>
        <taxon>Argynnaceae</taxon>
        <taxon>Lepidopterella</taxon>
    </lineage>
</organism>
<protein>
    <submittedName>
        <fullName evidence="1">Glycoside hydrolase family 30 protein</fullName>
    </submittedName>
</protein>
<gene>
    <name evidence="1" type="ORF">K432DRAFT_445990</name>
</gene>
<sequence>MNTTTEMRLKTAKHIVKLANSQLTTAADAVTTIDPTSNGAVWKGLGTSMTWWAKRFDDGDNMANIFSLKWTQYGGNNLPGLGRDIARYNAAHAVGTRSGRGDSGVAQYLTLSAGEGILDGLK</sequence>
<accession>A0A8E2E328</accession>
<dbReference type="EMBL" id="KV745206">
    <property type="protein sequence ID" value="OCK76491.1"/>
    <property type="molecule type" value="Genomic_DNA"/>
</dbReference>
<dbReference type="Proteomes" id="UP000250266">
    <property type="component" value="Unassembled WGS sequence"/>
</dbReference>
<dbReference type="GO" id="GO:0016787">
    <property type="term" value="F:hydrolase activity"/>
    <property type="evidence" value="ECO:0007669"/>
    <property type="project" value="UniProtKB-KW"/>
</dbReference>
<dbReference type="OrthoDB" id="2012278at2759"/>
<proteinExistence type="predicted"/>
<keyword evidence="1" id="KW-0378">Hydrolase</keyword>
<name>A0A8E2E328_9PEZI</name>
<reference evidence="1 2" key="1">
    <citation type="journal article" date="2016" name="Nat. Commun.">
        <title>Ectomycorrhizal ecology is imprinted in the genome of the dominant symbiotic fungus Cenococcum geophilum.</title>
        <authorList>
            <consortium name="DOE Joint Genome Institute"/>
            <person name="Peter M."/>
            <person name="Kohler A."/>
            <person name="Ohm R.A."/>
            <person name="Kuo A."/>
            <person name="Krutzmann J."/>
            <person name="Morin E."/>
            <person name="Arend M."/>
            <person name="Barry K.W."/>
            <person name="Binder M."/>
            <person name="Choi C."/>
            <person name="Clum A."/>
            <person name="Copeland A."/>
            <person name="Grisel N."/>
            <person name="Haridas S."/>
            <person name="Kipfer T."/>
            <person name="LaButti K."/>
            <person name="Lindquist E."/>
            <person name="Lipzen A."/>
            <person name="Maire R."/>
            <person name="Meier B."/>
            <person name="Mihaltcheva S."/>
            <person name="Molinier V."/>
            <person name="Murat C."/>
            <person name="Poggeler S."/>
            <person name="Quandt C.A."/>
            <person name="Sperisen C."/>
            <person name="Tritt A."/>
            <person name="Tisserant E."/>
            <person name="Crous P.W."/>
            <person name="Henrissat B."/>
            <person name="Nehls U."/>
            <person name="Egli S."/>
            <person name="Spatafora J.W."/>
            <person name="Grigoriev I.V."/>
            <person name="Martin F.M."/>
        </authorList>
    </citation>
    <scope>NUCLEOTIDE SEQUENCE [LARGE SCALE GENOMIC DNA]</scope>
    <source>
        <strain evidence="1 2">CBS 459.81</strain>
    </source>
</reference>
<evidence type="ECO:0000313" key="1">
    <source>
        <dbReference type="EMBL" id="OCK76491.1"/>
    </source>
</evidence>
<keyword evidence="2" id="KW-1185">Reference proteome</keyword>
<dbReference type="AlphaFoldDB" id="A0A8E2E328"/>